<dbReference type="Proteomes" id="UP000019050">
    <property type="component" value="Unassembled WGS sequence"/>
</dbReference>
<keyword evidence="2" id="KW-1185">Reference proteome</keyword>
<sequence>MVTRLLFACDFYLQPYYSPHKEKNKGLHGLNIDYFVSYYRLFCHPKLCNQLKEIGGDQRLAPRTLFSTHSLALAWSGAGKVALVACRMAGV</sequence>
<comment type="caution">
    <text evidence="1">The sequence shown here is derived from an EMBL/GenBank/DDBJ whole genome shotgun (WGS) entry which is preliminary data.</text>
</comment>
<organism evidence="1 2">
    <name type="scientific">Abiotrophia defectiva ATCC 49176</name>
    <dbReference type="NCBI Taxonomy" id="592010"/>
    <lineage>
        <taxon>Bacteria</taxon>
        <taxon>Bacillati</taxon>
        <taxon>Bacillota</taxon>
        <taxon>Bacilli</taxon>
        <taxon>Lactobacillales</taxon>
        <taxon>Aerococcaceae</taxon>
        <taxon>Abiotrophia</taxon>
    </lineage>
</organism>
<gene>
    <name evidence="1" type="ORF">GCWU000182_001082</name>
</gene>
<reference evidence="1" key="1">
    <citation type="submission" date="2013-06" db="EMBL/GenBank/DDBJ databases">
        <authorList>
            <person name="Weinstock G."/>
            <person name="Sodergren E."/>
            <person name="Clifton S."/>
            <person name="Fulton L."/>
            <person name="Fulton B."/>
            <person name="Courtney L."/>
            <person name="Fronick C."/>
            <person name="Harrison M."/>
            <person name="Strong C."/>
            <person name="Farmer C."/>
            <person name="Delahaunty K."/>
            <person name="Markovic C."/>
            <person name="Hall O."/>
            <person name="Minx P."/>
            <person name="Tomlinson C."/>
            <person name="Mitreva M."/>
            <person name="Nelson J."/>
            <person name="Hou S."/>
            <person name="Wollam A."/>
            <person name="Pepin K.H."/>
            <person name="Johnson M."/>
            <person name="Bhonagiri V."/>
            <person name="Nash W.E."/>
            <person name="Warren W."/>
            <person name="Chinwalla A."/>
            <person name="Mardis E.R."/>
            <person name="Wilson R.K."/>
        </authorList>
    </citation>
    <scope>NUCLEOTIDE SEQUENCE [LARGE SCALE GENOMIC DNA]</scope>
    <source>
        <strain evidence="1">ATCC 49176</strain>
    </source>
</reference>
<protein>
    <submittedName>
        <fullName evidence="1">Uncharacterized protein</fullName>
    </submittedName>
</protein>
<dbReference type="AlphaFoldDB" id="W1Q390"/>
<dbReference type="EMBL" id="ACIN03000007">
    <property type="protein sequence ID" value="ESK65608.1"/>
    <property type="molecule type" value="Genomic_DNA"/>
</dbReference>
<evidence type="ECO:0000313" key="2">
    <source>
        <dbReference type="Proteomes" id="UP000019050"/>
    </source>
</evidence>
<name>W1Q390_ABIDE</name>
<accession>W1Q390</accession>
<proteinExistence type="predicted"/>
<dbReference type="HOGENOM" id="CLU_2420218_0_0_9"/>
<evidence type="ECO:0000313" key="1">
    <source>
        <dbReference type="EMBL" id="ESK65608.1"/>
    </source>
</evidence>